<dbReference type="NCBIfam" id="TIGR03684">
    <property type="entry name" value="arCOG00985"/>
    <property type="match status" value="1"/>
</dbReference>
<proteinExistence type="predicted"/>
<feature type="domain" description="PUA" evidence="3">
    <location>
        <begin position="82"/>
        <end position="157"/>
    </location>
</feature>
<dbReference type="AlphaFoldDB" id="H1Z322"/>
<organism evidence="4 5">
    <name type="scientific">Methanoplanus limicola DSM 2279</name>
    <dbReference type="NCBI Taxonomy" id="937775"/>
    <lineage>
        <taxon>Archaea</taxon>
        <taxon>Methanobacteriati</taxon>
        <taxon>Methanobacteriota</taxon>
        <taxon>Stenosarchaea group</taxon>
        <taxon>Methanomicrobia</taxon>
        <taxon>Methanomicrobiales</taxon>
        <taxon>Methanomicrobiaceae</taxon>
        <taxon>Methanoplanus</taxon>
    </lineage>
</organism>
<dbReference type="InterPro" id="IPR041366">
    <property type="entry name" value="Pre-PUA"/>
</dbReference>
<accession>H1Z322</accession>
<dbReference type="RefSeq" id="WP_004077317.1">
    <property type="nucleotide sequence ID" value="NZ_CM001436.1"/>
</dbReference>
<dbReference type="CDD" id="cd21154">
    <property type="entry name" value="PUA_MJ1432-like"/>
    <property type="match status" value="1"/>
</dbReference>
<evidence type="ECO:0000256" key="1">
    <source>
        <dbReference type="ARBA" id="ARBA00004496"/>
    </source>
</evidence>
<dbReference type="InterPro" id="IPR016437">
    <property type="entry name" value="MCT-1/Tma20"/>
</dbReference>
<dbReference type="PANTHER" id="PTHR22798:SF0">
    <property type="entry name" value="MALIGNANT T-CELL-AMPLIFIED SEQUENCE 1"/>
    <property type="match status" value="1"/>
</dbReference>
<evidence type="ECO:0000313" key="4">
    <source>
        <dbReference type="EMBL" id="EHQ35562.1"/>
    </source>
</evidence>
<dbReference type="SUPFAM" id="SSF88697">
    <property type="entry name" value="PUA domain-like"/>
    <property type="match status" value="1"/>
</dbReference>
<dbReference type="EMBL" id="CM001436">
    <property type="protein sequence ID" value="EHQ35562.1"/>
    <property type="molecule type" value="Genomic_DNA"/>
</dbReference>
<dbReference type="Pfam" id="PF17832">
    <property type="entry name" value="Pre-PUA"/>
    <property type="match status" value="1"/>
</dbReference>
<keyword evidence="2" id="KW-0963">Cytoplasm</keyword>
<dbReference type="OrthoDB" id="27972at2157"/>
<evidence type="ECO:0000256" key="2">
    <source>
        <dbReference type="ARBA" id="ARBA00022490"/>
    </source>
</evidence>
<dbReference type="SMART" id="SM00359">
    <property type="entry name" value="PUA"/>
    <property type="match status" value="1"/>
</dbReference>
<dbReference type="HOGENOM" id="CLU_090468_1_1_2"/>
<evidence type="ECO:0000259" key="3">
    <source>
        <dbReference type="SMART" id="SM00359"/>
    </source>
</evidence>
<sequence length="165" mass="18493">MAKIGVKKRYSLRKSKVSDIFNKLEEQIGESSALFKKERIEVVETTADFELYLTDKNPWLMELNGWVFPTLRGIVKNSFPERKVVVDAGAVSYMVNGADLMRPGVISVGRDIKKGLPFVIYEVTHGKPLAIAEALMDAAEMEAADKGKVGKNIHYVGDDLWNLEF</sequence>
<evidence type="ECO:0000313" key="5">
    <source>
        <dbReference type="Proteomes" id="UP000005741"/>
    </source>
</evidence>
<dbReference type="FunCoup" id="H1Z322">
    <property type="interactions" value="95"/>
</dbReference>
<dbReference type="GO" id="GO:0001731">
    <property type="term" value="P:formation of translation preinitiation complex"/>
    <property type="evidence" value="ECO:0007669"/>
    <property type="project" value="TreeGrafter"/>
</dbReference>
<dbReference type="InParanoid" id="H1Z322"/>
<dbReference type="PIRSF" id="PIRSF005067">
    <property type="entry name" value="Tma_RNA-bind_prd"/>
    <property type="match status" value="1"/>
</dbReference>
<dbReference type="Proteomes" id="UP000005741">
    <property type="component" value="Chromosome"/>
</dbReference>
<dbReference type="InterPro" id="IPR004521">
    <property type="entry name" value="Uncharacterised_CHP00451"/>
</dbReference>
<reference evidence="4 5" key="1">
    <citation type="submission" date="2011-10" db="EMBL/GenBank/DDBJ databases">
        <title>The Improved High-Quality Draft genome of Methanoplanus limicola DSM 2279.</title>
        <authorList>
            <consortium name="US DOE Joint Genome Institute (JGI-PGF)"/>
            <person name="Lucas S."/>
            <person name="Copeland A."/>
            <person name="Lapidus A."/>
            <person name="Glavina del Rio T."/>
            <person name="Dalin E."/>
            <person name="Tice H."/>
            <person name="Bruce D."/>
            <person name="Goodwin L."/>
            <person name="Pitluck S."/>
            <person name="Peters L."/>
            <person name="Mikhailova N."/>
            <person name="Lu M."/>
            <person name="Kyrpides N."/>
            <person name="Mavromatis K."/>
            <person name="Ivanova N."/>
            <person name="Markowitz V."/>
            <person name="Cheng J.-F."/>
            <person name="Hugenholtz P."/>
            <person name="Woyke T."/>
            <person name="Wu D."/>
            <person name="Wirth R."/>
            <person name="Brambilla E.-M."/>
            <person name="Klenk H.-P."/>
            <person name="Eisen J.A."/>
        </authorList>
    </citation>
    <scope>NUCLEOTIDE SEQUENCE [LARGE SCALE GENOMIC DNA]</scope>
    <source>
        <strain evidence="4 5">DSM 2279</strain>
    </source>
</reference>
<dbReference type="PROSITE" id="PS50890">
    <property type="entry name" value="PUA"/>
    <property type="match status" value="1"/>
</dbReference>
<dbReference type="InterPro" id="IPR015947">
    <property type="entry name" value="PUA-like_sf"/>
</dbReference>
<name>H1Z322_9EURY</name>
<dbReference type="GO" id="GO:0003723">
    <property type="term" value="F:RNA binding"/>
    <property type="evidence" value="ECO:0007669"/>
    <property type="project" value="InterPro"/>
</dbReference>
<comment type="subcellular location">
    <subcellularLocation>
        <location evidence="1">Cytoplasm</location>
    </subcellularLocation>
</comment>
<dbReference type="STRING" id="937775.Metlim_1459"/>
<gene>
    <name evidence="4" type="ORF">Metlim_1459</name>
</gene>
<dbReference type="InterPro" id="IPR002478">
    <property type="entry name" value="PUA"/>
</dbReference>
<dbReference type="PANTHER" id="PTHR22798">
    <property type="entry name" value="MCT-1 PROTEIN"/>
    <property type="match status" value="1"/>
</dbReference>
<dbReference type="Pfam" id="PF01472">
    <property type="entry name" value="PUA"/>
    <property type="match status" value="1"/>
</dbReference>
<protein>
    <submittedName>
        <fullName evidence="4">RNA-binding protein, containing PUA domain</fullName>
    </submittedName>
</protein>
<dbReference type="NCBIfam" id="TIGR00451">
    <property type="entry name" value="unchar_dom_2"/>
    <property type="match status" value="1"/>
</dbReference>
<dbReference type="InterPro" id="IPR022430">
    <property type="entry name" value="CHP03684"/>
</dbReference>
<dbReference type="Gene3D" id="3.10.400.20">
    <property type="match status" value="1"/>
</dbReference>
<keyword evidence="5" id="KW-1185">Reference proteome</keyword>